<dbReference type="PANTHER" id="PTHR38777:SF1">
    <property type="entry name" value="DNAK SUPPRESSOR PROTEIN"/>
    <property type="match status" value="1"/>
</dbReference>
<evidence type="ECO:0000313" key="7">
    <source>
        <dbReference type="Proteomes" id="UP001236270"/>
    </source>
</evidence>
<evidence type="ECO:0000256" key="2">
    <source>
        <dbReference type="ARBA" id="ARBA00022771"/>
    </source>
</evidence>
<evidence type="ECO:0000313" key="6">
    <source>
        <dbReference type="EMBL" id="MDQ2311396.1"/>
    </source>
</evidence>
<dbReference type="SUPFAM" id="SSF57716">
    <property type="entry name" value="Glucocorticoid receptor-like (DNA-binding domain)"/>
    <property type="match status" value="1"/>
</dbReference>
<keyword evidence="3" id="KW-0862">Zinc</keyword>
<dbReference type="PROSITE" id="PS51128">
    <property type="entry name" value="ZF_DKSA_2"/>
    <property type="match status" value="1"/>
</dbReference>
<evidence type="ECO:0000259" key="5">
    <source>
        <dbReference type="Pfam" id="PF01258"/>
    </source>
</evidence>
<dbReference type="InterPro" id="IPR020458">
    <property type="entry name" value="Znf_DskA_TraR_CS"/>
</dbReference>
<dbReference type="GO" id="GO:0008270">
    <property type="term" value="F:zinc ion binding"/>
    <property type="evidence" value="ECO:0007669"/>
    <property type="project" value="UniProtKB-KW"/>
</dbReference>
<gene>
    <name evidence="6" type="ORF">RBJ30_20185</name>
</gene>
<proteinExistence type="predicted"/>
<evidence type="ECO:0000256" key="1">
    <source>
        <dbReference type="ARBA" id="ARBA00022723"/>
    </source>
</evidence>
<evidence type="ECO:0000256" key="3">
    <source>
        <dbReference type="ARBA" id="ARBA00022833"/>
    </source>
</evidence>
<dbReference type="InterPro" id="IPR012783">
    <property type="entry name" value="Znf_C4_TraR"/>
</dbReference>
<dbReference type="EMBL" id="JAVDNV010000017">
    <property type="protein sequence ID" value="MDQ2311396.1"/>
    <property type="molecule type" value="Genomic_DNA"/>
</dbReference>
<dbReference type="GO" id="GO:1900378">
    <property type="term" value="P:positive regulation of secondary metabolite biosynthetic process"/>
    <property type="evidence" value="ECO:0007669"/>
    <property type="project" value="TreeGrafter"/>
</dbReference>
<dbReference type="Gene3D" id="1.20.120.910">
    <property type="entry name" value="DksA, coiled-coil domain"/>
    <property type="match status" value="1"/>
</dbReference>
<dbReference type="AlphaFoldDB" id="A0AAW8HW68"/>
<dbReference type="RefSeq" id="WP_048253275.1">
    <property type="nucleotide sequence ID" value="NZ_CBCSIS010000049.1"/>
</dbReference>
<keyword evidence="2" id="KW-0863">Zinc-finger</keyword>
<feature type="domain" description="Zinc finger DksA/TraR C4-type" evidence="5">
    <location>
        <begin position="33"/>
        <end position="65"/>
    </location>
</feature>
<accession>A0AAW8HW68</accession>
<dbReference type="PROSITE" id="PS01102">
    <property type="entry name" value="ZF_DKSA_1"/>
    <property type="match status" value="1"/>
</dbReference>
<sequence>MADDMDRAQQYELEERERYIRRARREVFAPSSAFCEACDAPIPAARRAAVPGAVFCITCQQRYEQQQRHFRRGS</sequence>
<dbReference type="GeneID" id="61386325"/>
<name>A0AAW8HW68_PLUGE</name>
<protein>
    <submittedName>
        <fullName evidence="6">TraR/DksA C4-type zinc finger protein</fullName>
    </submittedName>
</protein>
<dbReference type="NCBIfam" id="TIGR02419">
    <property type="entry name" value="C4_traR_proteo"/>
    <property type="match status" value="1"/>
</dbReference>
<dbReference type="Pfam" id="PF01258">
    <property type="entry name" value="zf-dskA_traR"/>
    <property type="match status" value="1"/>
</dbReference>
<reference evidence="6" key="1">
    <citation type="submission" date="2023-08" db="EMBL/GenBank/DDBJ databases">
        <title>WGS of pathogenic bacterial species, Los Angeles County Public Health Laboratories.</title>
        <authorList>
            <person name="Garrigues J.M."/>
            <person name="Green N.M."/>
        </authorList>
    </citation>
    <scope>NUCLEOTIDE SEQUENCE</scope>
    <source>
        <strain evidence="6">LACPHL-BACT-2023-00068</strain>
    </source>
</reference>
<dbReference type="Proteomes" id="UP001236270">
    <property type="component" value="Unassembled WGS sequence"/>
</dbReference>
<keyword evidence="1" id="KW-0479">Metal-binding</keyword>
<feature type="zinc finger region" description="dksA C4-type" evidence="4">
    <location>
        <begin position="35"/>
        <end position="59"/>
    </location>
</feature>
<evidence type="ECO:0000256" key="4">
    <source>
        <dbReference type="PROSITE-ProRule" id="PRU00510"/>
    </source>
</evidence>
<comment type="caution">
    <text evidence="6">The sequence shown here is derived from an EMBL/GenBank/DDBJ whole genome shotgun (WGS) entry which is preliminary data.</text>
</comment>
<dbReference type="InterPro" id="IPR000962">
    <property type="entry name" value="Znf_DskA_TraR"/>
</dbReference>
<dbReference type="PANTHER" id="PTHR38777">
    <property type="entry name" value="FELS-2 PROPHAGE PROTEIN"/>
    <property type="match status" value="1"/>
</dbReference>
<organism evidence="6 7">
    <name type="scientific">Pluralibacter gergoviae</name>
    <name type="common">Enterobacter gergoviae</name>
    <dbReference type="NCBI Taxonomy" id="61647"/>
    <lineage>
        <taxon>Bacteria</taxon>
        <taxon>Pseudomonadati</taxon>
        <taxon>Pseudomonadota</taxon>
        <taxon>Gammaproteobacteria</taxon>
        <taxon>Enterobacterales</taxon>
        <taxon>Enterobacteriaceae</taxon>
        <taxon>Pluralibacter</taxon>
    </lineage>
</organism>